<evidence type="ECO:0000256" key="1">
    <source>
        <dbReference type="SAM" id="MobiDB-lite"/>
    </source>
</evidence>
<name>A0A1D6I578_MAIZE</name>
<feature type="non-terminal residue" evidence="2">
    <location>
        <position position="1"/>
    </location>
</feature>
<sequence length="208" mass="23135">RRKSTRELVGGLSVSVINRYAEEAAERCPCSAGELRPAGEVKWTGRGRRREREREKKGRRGGHGWTRAGEGQDHHRLRRYVQPAEPVSQGEEGRPAGPRRPRHGAGAGSWSRGFPAADHHELAVRARRGQGHRRGARRPWPTHRRESKGGSWGGGAAADHLLRRESGRLRQVPLRQGQGPAADREPAGGRRRGGRCRCRCRCPYAEPA</sequence>
<feature type="region of interest" description="Disordered" evidence="1">
    <location>
        <begin position="25"/>
        <end position="195"/>
    </location>
</feature>
<evidence type="ECO:0000313" key="2">
    <source>
        <dbReference type="EMBL" id="ONM55268.1"/>
    </source>
</evidence>
<dbReference type="AlphaFoldDB" id="A0A1D6I578"/>
<accession>A0A1D6I578</accession>
<organism evidence="2">
    <name type="scientific">Zea mays</name>
    <name type="common">Maize</name>
    <dbReference type="NCBI Taxonomy" id="4577"/>
    <lineage>
        <taxon>Eukaryota</taxon>
        <taxon>Viridiplantae</taxon>
        <taxon>Streptophyta</taxon>
        <taxon>Embryophyta</taxon>
        <taxon>Tracheophyta</taxon>
        <taxon>Spermatophyta</taxon>
        <taxon>Magnoliopsida</taxon>
        <taxon>Liliopsida</taxon>
        <taxon>Poales</taxon>
        <taxon>Poaceae</taxon>
        <taxon>PACMAD clade</taxon>
        <taxon>Panicoideae</taxon>
        <taxon>Andropogonodae</taxon>
        <taxon>Andropogoneae</taxon>
        <taxon>Tripsacinae</taxon>
        <taxon>Zea</taxon>
    </lineage>
</organism>
<gene>
    <name evidence="2" type="ORF">ZEAMMB73_Zm00001d020614</name>
</gene>
<proteinExistence type="predicted"/>
<protein>
    <submittedName>
        <fullName evidence="2">ZIM-transcription factor 28</fullName>
    </submittedName>
</protein>
<feature type="compositionally biased region" description="Basic residues" evidence="1">
    <location>
        <begin position="125"/>
        <end position="142"/>
    </location>
</feature>
<reference evidence="2" key="1">
    <citation type="submission" date="2015-12" db="EMBL/GenBank/DDBJ databases">
        <title>Update maize B73 reference genome by single molecule sequencing technologies.</title>
        <authorList>
            <consortium name="Maize Genome Sequencing Project"/>
            <person name="Ware D."/>
        </authorList>
    </citation>
    <scope>NUCLEOTIDE SEQUENCE [LARGE SCALE GENOMIC DNA]</scope>
    <source>
        <tissue evidence="2">Seedling</tissue>
    </source>
</reference>
<dbReference type="EMBL" id="CM007650">
    <property type="protein sequence ID" value="ONM55268.1"/>
    <property type="molecule type" value="Genomic_DNA"/>
</dbReference>